<dbReference type="CDD" id="cd01948">
    <property type="entry name" value="EAL"/>
    <property type="match status" value="1"/>
</dbReference>
<dbReference type="PROSITE" id="PS50112">
    <property type="entry name" value="PAS"/>
    <property type="match status" value="1"/>
</dbReference>
<dbReference type="Pfam" id="PF00563">
    <property type="entry name" value="EAL"/>
    <property type="match status" value="1"/>
</dbReference>
<dbReference type="CDD" id="cd01949">
    <property type="entry name" value="GGDEF"/>
    <property type="match status" value="1"/>
</dbReference>
<dbReference type="PROSITE" id="PS50113">
    <property type="entry name" value="PAC"/>
    <property type="match status" value="1"/>
</dbReference>
<feature type="domain" description="PAC" evidence="2">
    <location>
        <begin position="357"/>
        <end position="409"/>
    </location>
</feature>
<dbReference type="SUPFAM" id="SSF55785">
    <property type="entry name" value="PYP-like sensor domain (PAS domain)"/>
    <property type="match status" value="2"/>
</dbReference>
<dbReference type="InterPro" id="IPR035965">
    <property type="entry name" value="PAS-like_dom_sf"/>
</dbReference>
<name>A0A3E0UEZ9_9GAMM</name>
<dbReference type="PANTHER" id="PTHR44757:SF2">
    <property type="entry name" value="BIOFILM ARCHITECTURE MAINTENANCE PROTEIN MBAA"/>
    <property type="match status" value="1"/>
</dbReference>
<dbReference type="InterPro" id="IPR000160">
    <property type="entry name" value="GGDEF_dom"/>
</dbReference>
<feature type="domain" description="GGDEF" evidence="4">
    <location>
        <begin position="441"/>
        <end position="584"/>
    </location>
</feature>
<feature type="domain" description="PAS" evidence="1">
    <location>
        <begin position="291"/>
        <end position="355"/>
    </location>
</feature>
<protein>
    <submittedName>
        <fullName evidence="5">EAL domain-containing protein</fullName>
    </submittedName>
</protein>
<dbReference type="SMART" id="SM00052">
    <property type="entry name" value="EAL"/>
    <property type="match status" value="1"/>
</dbReference>
<dbReference type="InterPro" id="IPR000014">
    <property type="entry name" value="PAS"/>
</dbReference>
<dbReference type="OrthoDB" id="1316910at2"/>
<reference evidence="5 6" key="1">
    <citation type="submission" date="2018-08" db="EMBL/GenBank/DDBJ databases">
        <title>Thalassotalea euphylliae genome.</title>
        <authorList>
            <person name="Summers S."/>
            <person name="Rice S.A."/>
            <person name="Freckelton M.L."/>
            <person name="Nedved B.T."/>
            <person name="Hadfield M.G."/>
        </authorList>
    </citation>
    <scope>NUCLEOTIDE SEQUENCE [LARGE SCALE GENOMIC DNA]</scope>
    <source>
        <strain evidence="5 6">H2</strain>
    </source>
</reference>
<evidence type="ECO:0000259" key="1">
    <source>
        <dbReference type="PROSITE" id="PS50112"/>
    </source>
</evidence>
<dbReference type="CDD" id="cd00130">
    <property type="entry name" value="PAS"/>
    <property type="match status" value="2"/>
</dbReference>
<dbReference type="PANTHER" id="PTHR44757">
    <property type="entry name" value="DIGUANYLATE CYCLASE DGCP"/>
    <property type="match status" value="1"/>
</dbReference>
<dbReference type="PROSITE" id="PS50887">
    <property type="entry name" value="GGDEF"/>
    <property type="match status" value="1"/>
</dbReference>
<dbReference type="SUPFAM" id="SSF55073">
    <property type="entry name" value="Nucleotide cyclase"/>
    <property type="match status" value="1"/>
</dbReference>
<dbReference type="Pfam" id="PF13426">
    <property type="entry name" value="PAS_9"/>
    <property type="match status" value="2"/>
</dbReference>
<dbReference type="Proteomes" id="UP000256999">
    <property type="component" value="Unassembled WGS sequence"/>
</dbReference>
<evidence type="ECO:0000259" key="2">
    <source>
        <dbReference type="PROSITE" id="PS50113"/>
    </source>
</evidence>
<evidence type="ECO:0000259" key="3">
    <source>
        <dbReference type="PROSITE" id="PS50883"/>
    </source>
</evidence>
<accession>A0A3E0UEZ9</accession>
<evidence type="ECO:0000259" key="4">
    <source>
        <dbReference type="PROSITE" id="PS50887"/>
    </source>
</evidence>
<sequence length="855" mass="96234">MTNDLAQFFGIQSSQGRYRHALHSIQEKLQPSHCFIGKFVDDDQVRTVLHLADGKEAENFVYQLAGTPCAKAKESLGTCKFSSGVQEIFPYDDALKDWQIESYIAVTIRSFNDKPVGILVCLFDCPTDVAPSDCAWFREVGYLIGAEFKYELNSVENEQLISHMSLGESLAKLCTLEWHLSADTVFASDYAYQLFGLSEKQQLTRKQLAALIVPRDHQKITEQLAAIEQGTVECFAIEVEITTTAGESKYLKVLGETKTDSLTDELVVQLSIQDITEQQQLIKRLGLADTVLENASEAVMISDSKNKIVWVNKALENLTGFDEAELIGQDPAIFSSGKQDADFYQDMWKTLVEKGVWRGEIYNQRKNGEIFPEELLLNAVKDEHGEITNYVAIFSDISEWKETERRLRFYADKEPLTGLANRRAFIENVDLQVKRSKASHQPFVVMYLDINRFKEINDIYGHVMGDFLLVAVGKRLQEAYDNHDLICRYSGDEFTLLLPSSDLKQAKMKAEQIQQLLSAPFEFEQLALSIQVSIGLAEFSQGLCCENNATATELLKNASHAMQRAKANSNRESSNKHAIGVHDQQLQQQYLRRLALRDKLKLALSAHALTVNYQPIICAKTQQIEKFEALVRWHDDQFGFVSPGEFIPIAEEFGLISKLGQFVLERACQDLGRLHQLGYERISFSINRSINEFRTDNDQVALVTQAIAKYAIPADKVVIEITESVAMSSNHYVNEALAKLKDTGVKIALDDFCTGFSSISNLIEYPVDILKIDKSFVDNILIERNQSLLTQTLIDLAGKLDMQVIAEGVETIEQLNCLRDYGCNQIQGYYFSPAVPIDECIALLGKAAKTAKEPQ</sequence>
<dbReference type="InterPro" id="IPR000700">
    <property type="entry name" value="PAS-assoc_C"/>
</dbReference>
<comment type="caution">
    <text evidence="5">The sequence shown here is derived from an EMBL/GenBank/DDBJ whole genome shotgun (WGS) entry which is preliminary data.</text>
</comment>
<dbReference type="InterPro" id="IPR052155">
    <property type="entry name" value="Biofilm_reg_signaling"/>
</dbReference>
<dbReference type="SMART" id="SM00086">
    <property type="entry name" value="PAC"/>
    <property type="match status" value="1"/>
</dbReference>
<dbReference type="RefSeq" id="WP_115999069.1">
    <property type="nucleotide sequence ID" value="NZ_QUOV01000001.1"/>
</dbReference>
<dbReference type="Gene3D" id="3.30.70.270">
    <property type="match status" value="1"/>
</dbReference>
<evidence type="ECO:0000313" key="5">
    <source>
        <dbReference type="EMBL" id="REL34392.1"/>
    </source>
</evidence>
<gene>
    <name evidence="5" type="ORF">DXX92_02950</name>
</gene>
<dbReference type="InterPro" id="IPR001633">
    <property type="entry name" value="EAL_dom"/>
</dbReference>
<dbReference type="SUPFAM" id="SSF55781">
    <property type="entry name" value="GAF domain-like"/>
    <property type="match status" value="1"/>
</dbReference>
<evidence type="ECO:0000313" key="6">
    <source>
        <dbReference type="Proteomes" id="UP000256999"/>
    </source>
</evidence>
<dbReference type="Pfam" id="PF00990">
    <property type="entry name" value="GGDEF"/>
    <property type="match status" value="1"/>
</dbReference>
<proteinExistence type="predicted"/>
<dbReference type="AlphaFoldDB" id="A0A3E0UEZ9"/>
<dbReference type="EMBL" id="QUOV01000001">
    <property type="protein sequence ID" value="REL34392.1"/>
    <property type="molecule type" value="Genomic_DNA"/>
</dbReference>
<dbReference type="SMART" id="SM00091">
    <property type="entry name" value="PAS"/>
    <property type="match status" value="2"/>
</dbReference>
<dbReference type="Gene3D" id="3.30.450.20">
    <property type="entry name" value="PAS domain"/>
    <property type="match status" value="2"/>
</dbReference>
<dbReference type="NCBIfam" id="TIGR00229">
    <property type="entry name" value="sensory_box"/>
    <property type="match status" value="2"/>
</dbReference>
<dbReference type="SMART" id="SM00267">
    <property type="entry name" value="GGDEF"/>
    <property type="match status" value="1"/>
</dbReference>
<dbReference type="InterPro" id="IPR043128">
    <property type="entry name" value="Rev_trsase/Diguanyl_cyclase"/>
</dbReference>
<dbReference type="InterPro" id="IPR029787">
    <property type="entry name" value="Nucleotide_cyclase"/>
</dbReference>
<dbReference type="NCBIfam" id="TIGR00254">
    <property type="entry name" value="GGDEF"/>
    <property type="match status" value="1"/>
</dbReference>
<dbReference type="SUPFAM" id="SSF141868">
    <property type="entry name" value="EAL domain-like"/>
    <property type="match status" value="1"/>
</dbReference>
<dbReference type="InterPro" id="IPR035919">
    <property type="entry name" value="EAL_sf"/>
</dbReference>
<feature type="domain" description="EAL" evidence="3">
    <location>
        <begin position="593"/>
        <end position="848"/>
    </location>
</feature>
<dbReference type="Gene3D" id="3.20.20.450">
    <property type="entry name" value="EAL domain"/>
    <property type="match status" value="1"/>
</dbReference>
<dbReference type="PROSITE" id="PS50883">
    <property type="entry name" value="EAL"/>
    <property type="match status" value="1"/>
</dbReference>
<dbReference type="InterPro" id="IPR001610">
    <property type="entry name" value="PAC"/>
</dbReference>
<organism evidence="5 6">
    <name type="scientific">Thalassotalea euphylliae</name>
    <dbReference type="NCBI Taxonomy" id="1655234"/>
    <lineage>
        <taxon>Bacteria</taxon>
        <taxon>Pseudomonadati</taxon>
        <taxon>Pseudomonadota</taxon>
        <taxon>Gammaproteobacteria</taxon>
        <taxon>Alteromonadales</taxon>
        <taxon>Colwelliaceae</taxon>
        <taxon>Thalassotalea</taxon>
    </lineage>
</organism>